<proteinExistence type="predicted"/>
<dbReference type="AlphaFoldDB" id="A0A644X097"/>
<reference evidence="2" key="1">
    <citation type="submission" date="2019-08" db="EMBL/GenBank/DDBJ databases">
        <authorList>
            <person name="Kucharzyk K."/>
            <person name="Murdoch R.W."/>
            <person name="Higgins S."/>
            <person name="Loffler F."/>
        </authorList>
    </citation>
    <scope>NUCLEOTIDE SEQUENCE</scope>
</reference>
<evidence type="ECO:0000256" key="1">
    <source>
        <dbReference type="SAM" id="Phobius"/>
    </source>
</evidence>
<gene>
    <name evidence="2" type="ORF">SDC9_55862</name>
</gene>
<keyword evidence="1" id="KW-0472">Membrane</keyword>
<feature type="transmembrane region" description="Helical" evidence="1">
    <location>
        <begin position="46"/>
        <end position="65"/>
    </location>
</feature>
<accession>A0A644X097</accession>
<name>A0A644X097_9ZZZZ</name>
<protein>
    <submittedName>
        <fullName evidence="2">Uncharacterized protein</fullName>
    </submittedName>
</protein>
<sequence>MKNDVIPRFQTVENNIGGVILIVARIGEFHRIFFYRRKFCIVFKNFFIVHFAVELTVLVGIQFYYSEIGFVCI</sequence>
<keyword evidence="1" id="KW-1133">Transmembrane helix</keyword>
<keyword evidence="1" id="KW-0812">Transmembrane</keyword>
<evidence type="ECO:0000313" key="2">
    <source>
        <dbReference type="EMBL" id="MPM09542.1"/>
    </source>
</evidence>
<organism evidence="2">
    <name type="scientific">bioreactor metagenome</name>
    <dbReference type="NCBI Taxonomy" id="1076179"/>
    <lineage>
        <taxon>unclassified sequences</taxon>
        <taxon>metagenomes</taxon>
        <taxon>ecological metagenomes</taxon>
    </lineage>
</organism>
<comment type="caution">
    <text evidence="2">The sequence shown here is derived from an EMBL/GenBank/DDBJ whole genome shotgun (WGS) entry which is preliminary data.</text>
</comment>
<dbReference type="EMBL" id="VSSQ01001582">
    <property type="protein sequence ID" value="MPM09542.1"/>
    <property type="molecule type" value="Genomic_DNA"/>
</dbReference>